<accession>A0ABX1XR93</accession>
<keyword evidence="7 14" id="KW-0418">Kinase</keyword>
<sequence length="606" mass="69908">MRFTWRKLLPKTIKNKMFLSFLILILIPFSLLQLRSYSTIESVYVKRISEQNQYQLDQVKDNFERIRSLMFYSSLRLEKEPSIREWLRNPPLMQSNPMTATPTIDPIMLTLQSLKNDFGLASSFVNYTLSDLSGRKYFNTNSPSTDISLNPVIVRSLLNGEASYVWETETENKGGVQPQSAPRKQPKLTYYMTLTDETGRPEGIVAVHFDYQSWLRSSVSQFLIQQEYFIVDSLGTIVYQSRTDTYVPSDILRIVHSLDDGKEPYYVDRNRTHILNTSSIPSVGLYLVGQFPLELLFGDIEALKRQFFASFFLFTGLFILITFALLSRVTRPLQLLRMKMSEMIDKQFRVSIPTGKYEGEILEFAQTFNTMTGDINVLIERLKLEERQKEAIRFQMLLQQMNPHFLLNTLNTIKWNVLAKGDRETAEICMSLGTLLEASLNSDSELIHLHSELDMAKAYAHIQQVRHEDRFAFHYELEPDRYEPELQYALVPKLSLQPLVENAIQHGFSKTIEDGRIVIRVYVKSGQLVLEVEDNGVGLEMARAVQTVPRKRKPIGIHNLQDRLKLLFRQEAALELLPLQSGTLARMTMPLLVSRPYGSLESTREG</sequence>
<keyword evidence="6" id="KW-0547">Nucleotide-binding</keyword>
<dbReference type="EMBL" id="WHOA01000037">
    <property type="protein sequence ID" value="NOU70997.1"/>
    <property type="molecule type" value="Genomic_DNA"/>
</dbReference>
<dbReference type="RefSeq" id="WP_171641967.1">
    <property type="nucleotide sequence ID" value="NZ_WHOA01000037.1"/>
</dbReference>
<dbReference type="PROSITE" id="PS50885">
    <property type="entry name" value="HAMP"/>
    <property type="match status" value="1"/>
</dbReference>
<dbReference type="Gene3D" id="6.10.340.10">
    <property type="match status" value="1"/>
</dbReference>
<proteinExistence type="predicted"/>
<feature type="transmembrane region" description="Helical" evidence="12">
    <location>
        <begin position="307"/>
        <end position="330"/>
    </location>
</feature>
<keyword evidence="5 12" id="KW-0812">Transmembrane</keyword>
<dbReference type="Pfam" id="PF06580">
    <property type="entry name" value="His_kinase"/>
    <property type="match status" value="1"/>
</dbReference>
<evidence type="ECO:0000256" key="7">
    <source>
        <dbReference type="ARBA" id="ARBA00022777"/>
    </source>
</evidence>
<dbReference type="Proteomes" id="UP000616779">
    <property type="component" value="Unassembled WGS sequence"/>
</dbReference>
<reference evidence="14 15" key="1">
    <citation type="submission" date="2019-10" db="EMBL/GenBank/DDBJ databases">
        <title>Description of Paenibacillus terrestris sp. nov.</title>
        <authorList>
            <person name="Carlier A."/>
            <person name="Qi S."/>
        </authorList>
    </citation>
    <scope>NUCLEOTIDE SEQUENCE [LARGE SCALE GENOMIC DNA]</scope>
    <source>
        <strain evidence="14 15">LMG 31458</strain>
    </source>
</reference>
<keyword evidence="8" id="KW-0067">ATP-binding</keyword>
<evidence type="ECO:0000256" key="4">
    <source>
        <dbReference type="ARBA" id="ARBA00022679"/>
    </source>
</evidence>
<dbReference type="PANTHER" id="PTHR34220">
    <property type="entry name" value="SENSOR HISTIDINE KINASE YPDA"/>
    <property type="match status" value="1"/>
</dbReference>
<keyword evidence="3" id="KW-0597">Phosphoprotein</keyword>
<gene>
    <name evidence="14" type="ORF">GC098_06050</name>
</gene>
<evidence type="ECO:0000256" key="1">
    <source>
        <dbReference type="ARBA" id="ARBA00004651"/>
    </source>
</evidence>
<dbReference type="PANTHER" id="PTHR34220:SF11">
    <property type="entry name" value="SENSOR PROTEIN KINASE HPTS"/>
    <property type="match status" value="1"/>
</dbReference>
<keyword evidence="9 12" id="KW-1133">Transmembrane helix</keyword>
<feature type="domain" description="HAMP" evidence="13">
    <location>
        <begin position="327"/>
        <end position="380"/>
    </location>
</feature>
<dbReference type="InterPro" id="IPR010559">
    <property type="entry name" value="Sig_transdc_His_kin_internal"/>
</dbReference>
<evidence type="ECO:0000256" key="5">
    <source>
        <dbReference type="ARBA" id="ARBA00022692"/>
    </source>
</evidence>
<evidence type="ECO:0000256" key="3">
    <source>
        <dbReference type="ARBA" id="ARBA00022553"/>
    </source>
</evidence>
<evidence type="ECO:0000313" key="15">
    <source>
        <dbReference type="Proteomes" id="UP000616779"/>
    </source>
</evidence>
<evidence type="ECO:0000313" key="14">
    <source>
        <dbReference type="EMBL" id="NOU70997.1"/>
    </source>
</evidence>
<keyword evidence="4" id="KW-0808">Transferase</keyword>
<dbReference type="InterPro" id="IPR050640">
    <property type="entry name" value="Bact_2-comp_sensor_kinase"/>
</dbReference>
<comment type="subcellular location">
    <subcellularLocation>
        <location evidence="1">Cell membrane</location>
        <topology evidence="1">Multi-pass membrane protein</topology>
    </subcellularLocation>
</comment>
<evidence type="ECO:0000256" key="9">
    <source>
        <dbReference type="ARBA" id="ARBA00022989"/>
    </source>
</evidence>
<dbReference type="InterPro" id="IPR036890">
    <property type="entry name" value="HATPase_C_sf"/>
</dbReference>
<keyword evidence="10" id="KW-0902">Two-component regulatory system</keyword>
<evidence type="ECO:0000256" key="12">
    <source>
        <dbReference type="SAM" id="Phobius"/>
    </source>
</evidence>
<dbReference type="Gene3D" id="3.30.565.10">
    <property type="entry name" value="Histidine kinase-like ATPase, C-terminal domain"/>
    <property type="match status" value="1"/>
</dbReference>
<comment type="caution">
    <text evidence="14">The sequence shown here is derived from an EMBL/GenBank/DDBJ whole genome shotgun (WGS) entry which is preliminary data.</text>
</comment>
<dbReference type="InterPro" id="IPR003660">
    <property type="entry name" value="HAMP_dom"/>
</dbReference>
<dbReference type="GO" id="GO:0016301">
    <property type="term" value="F:kinase activity"/>
    <property type="evidence" value="ECO:0007669"/>
    <property type="project" value="UniProtKB-KW"/>
</dbReference>
<evidence type="ECO:0000256" key="11">
    <source>
        <dbReference type="ARBA" id="ARBA00023136"/>
    </source>
</evidence>
<organism evidence="14 15">
    <name type="scientific">Paenibacillus phytorum</name>
    <dbReference type="NCBI Taxonomy" id="2654977"/>
    <lineage>
        <taxon>Bacteria</taxon>
        <taxon>Bacillati</taxon>
        <taxon>Bacillota</taxon>
        <taxon>Bacilli</taxon>
        <taxon>Bacillales</taxon>
        <taxon>Paenibacillaceae</taxon>
        <taxon>Paenibacillus</taxon>
    </lineage>
</organism>
<evidence type="ECO:0000256" key="10">
    <source>
        <dbReference type="ARBA" id="ARBA00023012"/>
    </source>
</evidence>
<keyword evidence="11 12" id="KW-0472">Membrane</keyword>
<keyword evidence="15" id="KW-1185">Reference proteome</keyword>
<name>A0ABX1XR93_9BACL</name>
<keyword evidence="2" id="KW-1003">Cell membrane</keyword>
<evidence type="ECO:0000259" key="13">
    <source>
        <dbReference type="PROSITE" id="PS50885"/>
    </source>
</evidence>
<evidence type="ECO:0000256" key="2">
    <source>
        <dbReference type="ARBA" id="ARBA00022475"/>
    </source>
</evidence>
<dbReference type="SUPFAM" id="SSF55874">
    <property type="entry name" value="ATPase domain of HSP90 chaperone/DNA topoisomerase II/histidine kinase"/>
    <property type="match status" value="1"/>
</dbReference>
<evidence type="ECO:0000256" key="6">
    <source>
        <dbReference type="ARBA" id="ARBA00022741"/>
    </source>
</evidence>
<evidence type="ECO:0000256" key="8">
    <source>
        <dbReference type="ARBA" id="ARBA00022840"/>
    </source>
</evidence>
<protein>
    <submittedName>
        <fullName evidence="14">Two-component sensor histidine kinase</fullName>
    </submittedName>
</protein>